<protein>
    <submittedName>
        <fullName evidence="2">Uncharacterized protein</fullName>
    </submittedName>
</protein>
<keyword evidence="3" id="KW-1185">Reference proteome</keyword>
<organism evidence="2 3">
    <name type="scientific">Elysia marginata</name>
    <dbReference type="NCBI Taxonomy" id="1093978"/>
    <lineage>
        <taxon>Eukaryota</taxon>
        <taxon>Metazoa</taxon>
        <taxon>Spiralia</taxon>
        <taxon>Lophotrochozoa</taxon>
        <taxon>Mollusca</taxon>
        <taxon>Gastropoda</taxon>
        <taxon>Heterobranchia</taxon>
        <taxon>Euthyneura</taxon>
        <taxon>Panpulmonata</taxon>
        <taxon>Sacoglossa</taxon>
        <taxon>Placobranchoidea</taxon>
        <taxon>Plakobranchidae</taxon>
        <taxon>Elysia</taxon>
    </lineage>
</organism>
<feature type="region of interest" description="Disordered" evidence="1">
    <location>
        <begin position="63"/>
        <end position="87"/>
    </location>
</feature>
<reference evidence="2 3" key="1">
    <citation type="journal article" date="2021" name="Elife">
        <title>Chloroplast acquisition without the gene transfer in kleptoplastic sea slugs, Plakobranchus ocellatus.</title>
        <authorList>
            <person name="Maeda T."/>
            <person name="Takahashi S."/>
            <person name="Yoshida T."/>
            <person name="Shimamura S."/>
            <person name="Takaki Y."/>
            <person name="Nagai Y."/>
            <person name="Toyoda A."/>
            <person name="Suzuki Y."/>
            <person name="Arimoto A."/>
            <person name="Ishii H."/>
            <person name="Satoh N."/>
            <person name="Nishiyama T."/>
            <person name="Hasebe M."/>
            <person name="Maruyama T."/>
            <person name="Minagawa J."/>
            <person name="Obokata J."/>
            <person name="Shigenobu S."/>
        </authorList>
    </citation>
    <scope>NUCLEOTIDE SEQUENCE [LARGE SCALE GENOMIC DNA]</scope>
</reference>
<dbReference type="EMBL" id="BMAT01010532">
    <property type="protein sequence ID" value="GFS27548.1"/>
    <property type="molecule type" value="Genomic_DNA"/>
</dbReference>
<dbReference type="AlphaFoldDB" id="A0AAV4K0P3"/>
<proteinExistence type="predicted"/>
<gene>
    <name evidence="2" type="ORF">ElyMa_005280300</name>
</gene>
<evidence type="ECO:0000313" key="2">
    <source>
        <dbReference type="EMBL" id="GFS27548.1"/>
    </source>
</evidence>
<sequence>MLLWAWDKPDKFLPKEIQLLFLTSPHSSPNPLTLRQNAKSLKGEGNFTAAELTRNSSAYLATRVKSAQPPPHSPPLSSLKWAVKKSG</sequence>
<dbReference type="Proteomes" id="UP000762676">
    <property type="component" value="Unassembled WGS sequence"/>
</dbReference>
<evidence type="ECO:0000313" key="3">
    <source>
        <dbReference type="Proteomes" id="UP000762676"/>
    </source>
</evidence>
<evidence type="ECO:0000256" key="1">
    <source>
        <dbReference type="SAM" id="MobiDB-lite"/>
    </source>
</evidence>
<name>A0AAV4K0P3_9GAST</name>
<comment type="caution">
    <text evidence="2">The sequence shown here is derived from an EMBL/GenBank/DDBJ whole genome shotgun (WGS) entry which is preliminary data.</text>
</comment>
<accession>A0AAV4K0P3</accession>